<dbReference type="Proteomes" id="UP001318860">
    <property type="component" value="Unassembled WGS sequence"/>
</dbReference>
<evidence type="ECO:0000256" key="2">
    <source>
        <dbReference type="SAM" id="MobiDB-lite"/>
    </source>
</evidence>
<comment type="similarity">
    <text evidence="1">Belongs to the UDP-glycosyltransferase family.</text>
</comment>
<gene>
    <name evidence="3" type="ORF">DH2020_043159</name>
</gene>
<dbReference type="SUPFAM" id="SSF53756">
    <property type="entry name" value="UDP-Glycosyltransferase/glycogen phosphorylase"/>
    <property type="match status" value="2"/>
</dbReference>
<evidence type="ECO:0000256" key="1">
    <source>
        <dbReference type="ARBA" id="ARBA00009995"/>
    </source>
</evidence>
<protein>
    <submittedName>
        <fullName evidence="3">Uncharacterized protein</fullName>
    </submittedName>
</protein>
<name>A0ABR0UKE5_REHGL</name>
<dbReference type="PANTHER" id="PTHR11926">
    <property type="entry name" value="GLUCOSYL/GLUCURONOSYL TRANSFERASES"/>
    <property type="match status" value="1"/>
</dbReference>
<dbReference type="EMBL" id="JABTTQ020002599">
    <property type="protein sequence ID" value="KAK6123098.1"/>
    <property type="molecule type" value="Genomic_DNA"/>
</dbReference>
<organism evidence="3 4">
    <name type="scientific">Rehmannia glutinosa</name>
    <name type="common">Chinese foxglove</name>
    <dbReference type="NCBI Taxonomy" id="99300"/>
    <lineage>
        <taxon>Eukaryota</taxon>
        <taxon>Viridiplantae</taxon>
        <taxon>Streptophyta</taxon>
        <taxon>Embryophyta</taxon>
        <taxon>Tracheophyta</taxon>
        <taxon>Spermatophyta</taxon>
        <taxon>Magnoliopsida</taxon>
        <taxon>eudicotyledons</taxon>
        <taxon>Gunneridae</taxon>
        <taxon>Pentapetalae</taxon>
        <taxon>asterids</taxon>
        <taxon>lamiids</taxon>
        <taxon>Lamiales</taxon>
        <taxon>Orobanchaceae</taxon>
        <taxon>Rehmannieae</taxon>
        <taxon>Rehmannia</taxon>
    </lineage>
</organism>
<dbReference type="Gene3D" id="3.40.50.2000">
    <property type="entry name" value="Glycogen Phosphorylase B"/>
    <property type="match status" value="1"/>
</dbReference>
<reference evidence="3 4" key="1">
    <citation type="journal article" date="2021" name="Comput. Struct. Biotechnol. J.">
        <title>De novo genome assembly of the potent medicinal plant Rehmannia glutinosa using nanopore technology.</title>
        <authorList>
            <person name="Ma L."/>
            <person name="Dong C."/>
            <person name="Song C."/>
            <person name="Wang X."/>
            <person name="Zheng X."/>
            <person name="Niu Y."/>
            <person name="Chen S."/>
            <person name="Feng W."/>
        </authorList>
    </citation>
    <scope>NUCLEOTIDE SEQUENCE [LARGE SCALE GENOMIC DNA]</scope>
    <source>
        <strain evidence="3">DH-2019</strain>
    </source>
</reference>
<comment type="caution">
    <text evidence="3">The sequence shown here is derived from an EMBL/GenBank/DDBJ whole genome shotgun (WGS) entry which is preliminary data.</text>
</comment>
<dbReference type="PANTHER" id="PTHR11926:SF1412">
    <property type="entry name" value="UDP-GLYCOSYLTRANSFERASE 83A1-LIKE"/>
    <property type="match status" value="1"/>
</dbReference>
<evidence type="ECO:0000313" key="4">
    <source>
        <dbReference type="Proteomes" id="UP001318860"/>
    </source>
</evidence>
<accession>A0ABR0UKE5</accession>
<feature type="compositionally biased region" description="Basic and acidic residues" evidence="2">
    <location>
        <begin position="303"/>
        <end position="315"/>
    </location>
</feature>
<keyword evidence="4" id="KW-1185">Reference proteome</keyword>
<evidence type="ECO:0000313" key="3">
    <source>
        <dbReference type="EMBL" id="KAK6123098.1"/>
    </source>
</evidence>
<sequence>MKLSHQITKFGAKVTFLTTNSTHARMTSAVSESESRNNMIRIIAIPDGLETESGWKNQEKLHESVHRVMPGYLEDLLKKTNQTPQNSDDRVSGVIVDSPLAWMMGIPKKMGLKIAVFWCSSPGCLALGLKIQELIEEKVIDNDGTPLNNKSIKLLPNMPEMTTTDLMWHFPGDKNIQKSIFHITKGTIHHTINNADWILCNWFTELDPTSHNLTPNILPIGPLLANGQSSGSFCPKTPLAYHGSTLSLKTPLSTLPLAVHQNSPTNSSTKLANGLALTGRPFLTGGLGRPSQGRPVPYLLHSQSHETRGGPREGRGVGPTGGGPGPPVGRVFRDALWVEFVHGGFEQWGAFGLLALFWGSDGGIIWRDEIRDKIEEVLCDGIIRGNALKLKEKARISVGKGGSSLVNLEYLKELVATETYSIKVMVSRRRLSAPHSSTTAHHVELVSKYSA</sequence>
<feature type="region of interest" description="Disordered" evidence="2">
    <location>
        <begin position="302"/>
        <end position="325"/>
    </location>
</feature>
<proteinExistence type="inferred from homology"/>